<evidence type="ECO:0000313" key="1">
    <source>
        <dbReference type="EMBL" id="ORV95229.1"/>
    </source>
</evidence>
<proteinExistence type="predicted"/>
<gene>
    <name evidence="1" type="ORF">AWC08_15370</name>
</gene>
<sequence length="80" mass="8797">MRQWRRGRALLDCGHRADPHAPCWRCGEITDRQAEAAAEAIDHLDAQGLPALADTKTCRGLARIGRRDLASAVHRRTAGV</sequence>
<keyword evidence="2" id="KW-1185">Reference proteome</keyword>
<dbReference type="Proteomes" id="UP000193928">
    <property type="component" value="Unassembled WGS sequence"/>
</dbReference>
<organism evidence="1 2">
    <name type="scientific">Mycobacterium gordonae</name>
    <dbReference type="NCBI Taxonomy" id="1778"/>
    <lineage>
        <taxon>Bacteria</taxon>
        <taxon>Bacillati</taxon>
        <taxon>Actinomycetota</taxon>
        <taxon>Actinomycetes</taxon>
        <taxon>Mycobacteriales</taxon>
        <taxon>Mycobacteriaceae</taxon>
        <taxon>Mycobacterium</taxon>
    </lineage>
</organism>
<dbReference type="EMBL" id="LQOY01000022">
    <property type="protein sequence ID" value="ORV95229.1"/>
    <property type="molecule type" value="Genomic_DNA"/>
</dbReference>
<comment type="caution">
    <text evidence="1">The sequence shown here is derived from an EMBL/GenBank/DDBJ whole genome shotgun (WGS) entry which is preliminary data.</text>
</comment>
<reference evidence="1 2" key="1">
    <citation type="submission" date="2016-01" db="EMBL/GenBank/DDBJ databases">
        <title>The new phylogeny of the genus Mycobacterium.</title>
        <authorList>
            <person name="Tarcisio F."/>
            <person name="Conor M."/>
            <person name="Antonella G."/>
            <person name="Elisabetta G."/>
            <person name="Giulia F.S."/>
            <person name="Sara T."/>
            <person name="Anna F."/>
            <person name="Clotilde B."/>
            <person name="Roberto B."/>
            <person name="Veronica D.S."/>
            <person name="Fabio R."/>
            <person name="Monica P."/>
            <person name="Olivier J."/>
            <person name="Enrico T."/>
            <person name="Nicola S."/>
        </authorList>
    </citation>
    <scope>NUCLEOTIDE SEQUENCE [LARGE SCALE GENOMIC DNA]</scope>
    <source>
        <strain evidence="1 2">DSM 44160</strain>
    </source>
</reference>
<protein>
    <submittedName>
        <fullName evidence="1">Uncharacterized protein</fullName>
    </submittedName>
</protein>
<evidence type="ECO:0000313" key="2">
    <source>
        <dbReference type="Proteomes" id="UP000193928"/>
    </source>
</evidence>
<name>A0A1X1X8R9_MYCGO</name>
<dbReference type="AlphaFoldDB" id="A0A1X1X8R9"/>
<accession>A0A1X1X8R9</accession>